<evidence type="ECO:0000256" key="1">
    <source>
        <dbReference type="ARBA" id="ARBA00022460"/>
    </source>
</evidence>
<name>A0A5E4M7X1_9HEMI</name>
<keyword evidence="1 2" id="KW-0193">Cuticle</keyword>
<dbReference type="AlphaFoldDB" id="A0A5E4M7X1"/>
<proteinExistence type="predicted"/>
<dbReference type="GO" id="GO:0042302">
    <property type="term" value="F:structural constituent of cuticle"/>
    <property type="evidence" value="ECO:0007669"/>
    <property type="project" value="UniProtKB-UniRule"/>
</dbReference>
<reference evidence="5 6" key="1">
    <citation type="submission" date="2019-08" db="EMBL/GenBank/DDBJ databases">
        <authorList>
            <person name="Alioto T."/>
            <person name="Alioto T."/>
            <person name="Gomez Garrido J."/>
        </authorList>
    </citation>
    <scope>NUCLEOTIDE SEQUENCE [LARGE SCALE GENOMIC DNA]</scope>
</reference>
<evidence type="ECO:0000313" key="5">
    <source>
        <dbReference type="EMBL" id="VVC25470.1"/>
    </source>
</evidence>
<keyword evidence="6" id="KW-1185">Reference proteome</keyword>
<dbReference type="OrthoDB" id="6515429at2759"/>
<dbReference type="Pfam" id="PF00379">
    <property type="entry name" value="Chitin_bind_4"/>
    <property type="match status" value="1"/>
</dbReference>
<evidence type="ECO:0000256" key="2">
    <source>
        <dbReference type="PROSITE-ProRule" id="PRU00497"/>
    </source>
</evidence>
<evidence type="ECO:0000313" key="6">
    <source>
        <dbReference type="Proteomes" id="UP000325440"/>
    </source>
</evidence>
<feature type="region of interest" description="Disordered" evidence="3">
    <location>
        <begin position="173"/>
        <end position="212"/>
    </location>
</feature>
<protein>
    <submittedName>
        <fullName evidence="5">Insect cuticle protein,Chitin-binding type R&amp;R consensus</fullName>
    </submittedName>
</protein>
<sequence length="590" mass="64347">MRFSFAFVASFVIVAAVSAGIYPAKTGGKGPAHAKNGSVDEQLGNSFHLQSPDGQYVFGHTTGNQGRAEIRDKDGTVTGYYSYADGNGQVVYVNYVADAKGYRVSSNSGVPSASVTVEGTPNIAVAPVETDFRKVFADFTERVKGKVLPRAGQEPVIDGQITVDTEFLDKETKPSIHGGGNGFPDWNQVKMSTTTQKSTDEIEHSEGQQQQEVVEPNWDDIVMAITTQKSNVKVEDGQGSSDNDWRSAITTETTPKASVSQESSTLAPVKEQYPNTVIPETRNTEITTEIVNSNRINTESNTVIADDTRNNSPVTRPVSILNDVQTTISYNDGSIMQTTEDTNSRGSFPTTMSSVRSFEEPSTIVQVLESVTEHFDQIVDKKKNEEKIALPIDTTTIRPFENSVLPDATTQYPSIRNDNFETTNAPADVVGFTTIGRAVDEKLDSASPAYEPAITTIQSDHSEVSNMATTTAGVQYVTEVNKIGGVEFRTLVPVGQIETTISPATFDQSAAQEHTEITWPEIPQEPATPQVLVPLDPYPIKRTKNSGVKAMPIKSRLASDFELNDEVTTMPTNNVDEVTPYYYPRYYLIG</sequence>
<feature type="signal peptide" evidence="4">
    <location>
        <begin position="1"/>
        <end position="19"/>
    </location>
</feature>
<dbReference type="Proteomes" id="UP000325440">
    <property type="component" value="Unassembled WGS sequence"/>
</dbReference>
<dbReference type="PROSITE" id="PS00233">
    <property type="entry name" value="CHIT_BIND_RR_1"/>
    <property type="match status" value="1"/>
</dbReference>
<evidence type="ECO:0000256" key="4">
    <source>
        <dbReference type="SAM" id="SignalP"/>
    </source>
</evidence>
<organism evidence="5 6">
    <name type="scientific">Cinara cedri</name>
    <dbReference type="NCBI Taxonomy" id="506608"/>
    <lineage>
        <taxon>Eukaryota</taxon>
        <taxon>Metazoa</taxon>
        <taxon>Ecdysozoa</taxon>
        <taxon>Arthropoda</taxon>
        <taxon>Hexapoda</taxon>
        <taxon>Insecta</taxon>
        <taxon>Pterygota</taxon>
        <taxon>Neoptera</taxon>
        <taxon>Paraneoptera</taxon>
        <taxon>Hemiptera</taxon>
        <taxon>Sternorrhyncha</taxon>
        <taxon>Aphidomorpha</taxon>
        <taxon>Aphidoidea</taxon>
        <taxon>Aphididae</taxon>
        <taxon>Lachninae</taxon>
        <taxon>Cinara</taxon>
    </lineage>
</organism>
<feature type="chain" id="PRO_5022903737" evidence="4">
    <location>
        <begin position="20"/>
        <end position="590"/>
    </location>
</feature>
<accession>A0A5E4M7X1</accession>
<dbReference type="InterPro" id="IPR031311">
    <property type="entry name" value="CHIT_BIND_RR_consensus"/>
</dbReference>
<dbReference type="EMBL" id="CABPRJ010000013">
    <property type="protein sequence ID" value="VVC25470.1"/>
    <property type="molecule type" value="Genomic_DNA"/>
</dbReference>
<keyword evidence="4" id="KW-0732">Signal</keyword>
<dbReference type="PROSITE" id="PS51155">
    <property type="entry name" value="CHIT_BIND_RR_2"/>
    <property type="match status" value="1"/>
</dbReference>
<gene>
    <name evidence="5" type="ORF">CINCED_3A019616</name>
</gene>
<dbReference type="InterPro" id="IPR000618">
    <property type="entry name" value="Insect_cuticle"/>
</dbReference>
<evidence type="ECO:0000256" key="3">
    <source>
        <dbReference type="SAM" id="MobiDB-lite"/>
    </source>
</evidence>